<feature type="region of interest" description="Disordered" evidence="1">
    <location>
        <begin position="89"/>
        <end position="110"/>
    </location>
</feature>
<reference evidence="2" key="1">
    <citation type="journal article" date="2014" name="Nat. Commun.">
        <title>Genome sequence of mungbean and insights into evolution within Vigna species.</title>
        <authorList>
            <person name="Kang Y.J."/>
            <person name="Kim S.K."/>
            <person name="Kim M.Y."/>
            <person name="Lestari P."/>
            <person name="Kim K.H."/>
            <person name="Ha B.K."/>
            <person name="Jun T.H."/>
            <person name="Hwang W.J."/>
            <person name="Lee T."/>
            <person name="Lee J."/>
            <person name="Shim S."/>
            <person name="Yoon M.Y."/>
            <person name="Jang Y.E."/>
            <person name="Han K.S."/>
            <person name="Taeprayoon P."/>
            <person name="Yoon N."/>
            <person name="Somta P."/>
            <person name="Tanya P."/>
            <person name="Kim K.S."/>
            <person name="Gwag J.G."/>
            <person name="Moon J.K."/>
            <person name="Lee Y.H."/>
            <person name="Park B.S."/>
            <person name="Bombarely A."/>
            <person name="Doyle J.J."/>
            <person name="Jackson S.A."/>
            <person name="Schafleitner R."/>
            <person name="Srinives P."/>
            <person name="Varshney R.K."/>
            <person name="Lee S.H."/>
        </authorList>
    </citation>
    <scope>NUCLEOTIDE SEQUENCE [LARGE SCALE GENOMIC DNA]</scope>
    <source>
        <strain evidence="2">cv. VC1973A</strain>
    </source>
</reference>
<reference evidence="3" key="2">
    <citation type="submission" date="2025-08" db="UniProtKB">
        <authorList>
            <consortium name="RefSeq"/>
        </authorList>
    </citation>
    <scope>IDENTIFICATION</scope>
    <source>
        <tissue evidence="3">Leaf</tissue>
    </source>
</reference>
<evidence type="ECO:0000313" key="3">
    <source>
        <dbReference type="RefSeq" id="XP_022634497.1"/>
    </source>
</evidence>
<sequence>MVVFTCCRKVNVLEAKLAEEKARRTTTRPTKDDAEHGNSAFLSPDGMSNNEPGGFSKTEHGGMSQNTPDGMCNTEPQMKTYVRMERRMRYKSQALRTPYTGNVGPRKKNE</sequence>
<feature type="region of interest" description="Disordered" evidence="1">
    <location>
        <begin position="20"/>
        <end position="76"/>
    </location>
</feature>
<gene>
    <name evidence="3" type="primary">LOC111241296</name>
</gene>
<dbReference type="Proteomes" id="UP000087766">
    <property type="component" value="Chromosome 2"/>
</dbReference>
<evidence type="ECO:0000313" key="2">
    <source>
        <dbReference type="Proteomes" id="UP000087766"/>
    </source>
</evidence>
<dbReference type="KEGG" id="vra:111241296"/>
<name>A0A3Q0EWG9_VIGRR</name>
<feature type="compositionally biased region" description="Basic and acidic residues" evidence="1">
    <location>
        <begin position="20"/>
        <end position="36"/>
    </location>
</feature>
<accession>A0A3Q0EWG9</accession>
<dbReference type="RefSeq" id="XP_022634497.1">
    <property type="nucleotide sequence ID" value="XM_022778776.1"/>
</dbReference>
<proteinExistence type="predicted"/>
<dbReference type="AlphaFoldDB" id="A0A3Q0EWG9"/>
<evidence type="ECO:0000256" key="1">
    <source>
        <dbReference type="SAM" id="MobiDB-lite"/>
    </source>
</evidence>
<protein>
    <submittedName>
        <fullName evidence="3">Uncharacterized protein LOC111241296</fullName>
    </submittedName>
</protein>
<organism evidence="2 3">
    <name type="scientific">Vigna radiata var. radiata</name>
    <name type="common">Mung bean</name>
    <name type="synonym">Phaseolus aureus</name>
    <dbReference type="NCBI Taxonomy" id="3916"/>
    <lineage>
        <taxon>Eukaryota</taxon>
        <taxon>Viridiplantae</taxon>
        <taxon>Streptophyta</taxon>
        <taxon>Embryophyta</taxon>
        <taxon>Tracheophyta</taxon>
        <taxon>Spermatophyta</taxon>
        <taxon>Magnoliopsida</taxon>
        <taxon>eudicotyledons</taxon>
        <taxon>Gunneridae</taxon>
        <taxon>Pentapetalae</taxon>
        <taxon>rosids</taxon>
        <taxon>fabids</taxon>
        <taxon>Fabales</taxon>
        <taxon>Fabaceae</taxon>
        <taxon>Papilionoideae</taxon>
        <taxon>50 kb inversion clade</taxon>
        <taxon>NPAAA clade</taxon>
        <taxon>indigoferoid/millettioid clade</taxon>
        <taxon>Phaseoleae</taxon>
        <taxon>Vigna</taxon>
    </lineage>
</organism>
<dbReference type="GeneID" id="111241296"/>
<keyword evidence="2" id="KW-1185">Reference proteome</keyword>